<reference evidence="3 4" key="1">
    <citation type="journal article" date="2019" name="Nat. Ecol. Evol.">
        <title>Megaphylogeny resolves global patterns of mushroom evolution.</title>
        <authorList>
            <person name="Varga T."/>
            <person name="Krizsan K."/>
            <person name="Foldi C."/>
            <person name="Dima B."/>
            <person name="Sanchez-Garcia M."/>
            <person name="Sanchez-Ramirez S."/>
            <person name="Szollosi G.J."/>
            <person name="Szarkandi J.G."/>
            <person name="Papp V."/>
            <person name="Albert L."/>
            <person name="Andreopoulos W."/>
            <person name="Angelini C."/>
            <person name="Antonin V."/>
            <person name="Barry K.W."/>
            <person name="Bougher N.L."/>
            <person name="Buchanan P."/>
            <person name="Buyck B."/>
            <person name="Bense V."/>
            <person name="Catcheside P."/>
            <person name="Chovatia M."/>
            <person name="Cooper J."/>
            <person name="Damon W."/>
            <person name="Desjardin D."/>
            <person name="Finy P."/>
            <person name="Geml J."/>
            <person name="Haridas S."/>
            <person name="Hughes K."/>
            <person name="Justo A."/>
            <person name="Karasinski D."/>
            <person name="Kautmanova I."/>
            <person name="Kiss B."/>
            <person name="Kocsube S."/>
            <person name="Kotiranta H."/>
            <person name="LaButti K.M."/>
            <person name="Lechner B.E."/>
            <person name="Liimatainen K."/>
            <person name="Lipzen A."/>
            <person name="Lukacs Z."/>
            <person name="Mihaltcheva S."/>
            <person name="Morgado L.N."/>
            <person name="Niskanen T."/>
            <person name="Noordeloos M.E."/>
            <person name="Ohm R.A."/>
            <person name="Ortiz-Santana B."/>
            <person name="Ovrebo C."/>
            <person name="Racz N."/>
            <person name="Riley R."/>
            <person name="Savchenko A."/>
            <person name="Shiryaev A."/>
            <person name="Soop K."/>
            <person name="Spirin V."/>
            <person name="Szebenyi C."/>
            <person name="Tomsovsky M."/>
            <person name="Tulloss R.E."/>
            <person name="Uehling J."/>
            <person name="Grigoriev I.V."/>
            <person name="Vagvolgyi C."/>
            <person name="Papp T."/>
            <person name="Martin F.M."/>
            <person name="Miettinen O."/>
            <person name="Hibbett D.S."/>
            <person name="Nagy L.G."/>
        </authorList>
    </citation>
    <scope>NUCLEOTIDE SEQUENCE [LARGE SCALE GENOMIC DNA]</scope>
    <source>
        <strain evidence="3 4">FP101781</strain>
    </source>
</reference>
<evidence type="ECO:0000313" key="4">
    <source>
        <dbReference type="Proteomes" id="UP000298030"/>
    </source>
</evidence>
<dbReference type="Proteomes" id="UP000298030">
    <property type="component" value="Unassembled WGS sequence"/>
</dbReference>
<feature type="transmembrane region" description="Helical" evidence="2">
    <location>
        <begin position="57"/>
        <end position="80"/>
    </location>
</feature>
<dbReference type="Gene3D" id="3.40.50.300">
    <property type="entry name" value="P-loop containing nucleotide triphosphate hydrolases"/>
    <property type="match status" value="1"/>
</dbReference>
<organism evidence="3 4">
    <name type="scientific">Coprinellus micaceus</name>
    <name type="common">Glistening ink-cap mushroom</name>
    <name type="synonym">Coprinus micaceus</name>
    <dbReference type="NCBI Taxonomy" id="71717"/>
    <lineage>
        <taxon>Eukaryota</taxon>
        <taxon>Fungi</taxon>
        <taxon>Dikarya</taxon>
        <taxon>Basidiomycota</taxon>
        <taxon>Agaricomycotina</taxon>
        <taxon>Agaricomycetes</taxon>
        <taxon>Agaricomycetidae</taxon>
        <taxon>Agaricales</taxon>
        <taxon>Agaricineae</taxon>
        <taxon>Psathyrellaceae</taxon>
        <taxon>Coprinellus</taxon>
    </lineage>
</organism>
<feature type="region of interest" description="Disordered" evidence="1">
    <location>
        <begin position="418"/>
        <end position="442"/>
    </location>
</feature>
<feature type="compositionally biased region" description="Polar residues" evidence="1">
    <location>
        <begin position="525"/>
        <end position="535"/>
    </location>
</feature>
<feature type="region of interest" description="Disordered" evidence="1">
    <location>
        <begin position="98"/>
        <end position="118"/>
    </location>
</feature>
<keyword evidence="2" id="KW-0812">Transmembrane</keyword>
<dbReference type="OrthoDB" id="8954335at2759"/>
<keyword evidence="2" id="KW-1133">Transmembrane helix</keyword>
<evidence type="ECO:0000256" key="2">
    <source>
        <dbReference type="SAM" id="Phobius"/>
    </source>
</evidence>
<sequence length="572" mass="62373">MRPVITDRRPDKGNEANNLWLGPQFRQVSHHICFFTVYPVEENGVGRRLVAHEARSFALLTITSAHFPATWVVVVIYNPWILQIILIFDPQRHPYESKRRQGSAPYKSGIPAANTSSSRSLGRFLARGRTTPFPTSTKTSSSSAKQELAKSAIINMLREKSEEKLDDAIAVVSNAALGCTLVSTKYPCRLCDEVLMLWDTAGLVEGEFGNVTAGQAEDNLASLLQNMEGGGVSLLVYCIRARRFRTIIKSHYELFFEKTCGRAIPIVLVVTGLENEEFMEDWWVRNEREFRRRGIEFTGHACITSTRGKAVQGGGHVFDDEYEESVRHLQGAILSSATSANVQIAGSKASSWAPWTSSMQKTLSGGWKRLGKIGSGQIVDDTAAVVYTTTGSYTSYPPQSARVPAGTDAVTYPVHSSAKSRVTHSGQHPTRFSDNGVPTTTHTDGAAIASLAYDNAGSHAPHWGNRRSQHPMSGSHFSITSAPGITPVGNAVIHHQPPPTPGLHSRLPQMLKRASDASRTPAPALTQTETAQPDQRTAGPHPPQQAADFHGSFYLDNGQGPVPFHQEASDQT</sequence>
<dbReference type="SUPFAM" id="SSF52540">
    <property type="entry name" value="P-loop containing nucleoside triphosphate hydrolases"/>
    <property type="match status" value="1"/>
</dbReference>
<evidence type="ECO:0000313" key="3">
    <source>
        <dbReference type="EMBL" id="TEB33774.1"/>
    </source>
</evidence>
<accession>A0A4Y7TIH5</accession>
<keyword evidence="4" id="KW-1185">Reference proteome</keyword>
<keyword evidence="2" id="KW-0472">Membrane</keyword>
<name>A0A4Y7TIH5_COPMI</name>
<feature type="region of interest" description="Disordered" evidence="1">
    <location>
        <begin position="496"/>
        <end position="572"/>
    </location>
</feature>
<comment type="caution">
    <text evidence="3">The sequence shown here is derived from an EMBL/GenBank/DDBJ whole genome shotgun (WGS) entry which is preliminary data.</text>
</comment>
<protein>
    <submittedName>
        <fullName evidence="3">Uncharacterized protein</fullName>
    </submittedName>
</protein>
<dbReference type="CDD" id="cd00882">
    <property type="entry name" value="Ras_like_GTPase"/>
    <property type="match status" value="1"/>
</dbReference>
<proteinExistence type="predicted"/>
<evidence type="ECO:0000256" key="1">
    <source>
        <dbReference type="SAM" id="MobiDB-lite"/>
    </source>
</evidence>
<dbReference type="EMBL" id="QPFP01000011">
    <property type="protein sequence ID" value="TEB33774.1"/>
    <property type="molecule type" value="Genomic_DNA"/>
</dbReference>
<gene>
    <name evidence="3" type="ORF">FA13DRAFT_1707991</name>
</gene>
<dbReference type="AlphaFoldDB" id="A0A4Y7TIH5"/>
<dbReference type="STRING" id="71717.A0A4Y7TIH5"/>
<dbReference type="InterPro" id="IPR027417">
    <property type="entry name" value="P-loop_NTPase"/>
</dbReference>